<dbReference type="Gene3D" id="3.20.20.100">
    <property type="entry name" value="NADP-dependent oxidoreductase domain"/>
    <property type="match status" value="1"/>
</dbReference>
<keyword evidence="10" id="KW-1185">Reference proteome</keyword>
<evidence type="ECO:0000313" key="9">
    <source>
        <dbReference type="EMBL" id="RGP35490.1"/>
    </source>
</evidence>
<dbReference type="PANTHER" id="PTHR43827">
    <property type="entry name" value="2,5-DIKETO-D-GLUCONIC ACID REDUCTASE"/>
    <property type="match status" value="1"/>
</dbReference>
<dbReference type="FunFam" id="3.20.20.100:FF:000002">
    <property type="entry name" value="2,5-diketo-D-gluconic acid reductase A"/>
    <property type="match status" value="1"/>
</dbReference>
<dbReference type="InterPro" id="IPR036812">
    <property type="entry name" value="NAD(P)_OxRdtase_dom_sf"/>
</dbReference>
<dbReference type="PRINTS" id="PR00069">
    <property type="entry name" value="ALDKETRDTASE"/>
</dbReference>
<dbReference type="SUPFAM" id="SSF51430">
    <property type="entry name" value="NAD(P)-linked oxidoreductase"/>
    <property type="match status" value="1"/>
</dbReference>
<feature type="active site" description="Proton donor" evidence="5">
    <location>
        <position position="48"/>
    </location>
</feature>
<comment type="caution">
    <text evidence="9">The sequence shown here is derived from an EMBL/GenBank/DDBJ whole genome shotgun (WGS) entry which is preliminary data.</text>
</comment>
<dbReference type="PROSITE" id="PS00063">
    <property type="entry name" value="ALDOKETO_REDUCTASE_3"/>
    <property type="match status" value="1"/>
</dbReference>
<protein>
    <submittedName>
        <fullName evidence="9">Aldo/keto reductase</fullName>
    </submittedName>
</protein>
<feature type="domain" description="NADP-dependent oxidoreductase" evidence="8">
    <location>
        <begin position="15"/>
        <end position="256"/>
    </location>
</feature>
<dbReference type="PIRSF" id="PIRSF000097">
    <property type="entry name" value="AKR"/>
    <property type="match status" value="1"/>
</dbReference>
<accession>A0A411YXI5</accession>
<gene>
    <name evidence="9" type="ORF">D1012_19870</name>
</gene>
<evidence type="ECO:0000313" key="10">
    <source>
        <dbReference type="Proteomes" id="UP000284547"/>
    </source>
</evidence>
<dbReference type="Pfam" id="PF00248">
    <property type="entry name" value="Aldo_ket_red"/>
    <property type="match status" value="1"/>
</dbReference>
<reference evidence="9 10" key="1">
    <citation type="submission" date="2018-08" db="EMBL/GenBank/DDBJ databases">
        <title>Flavobacterium tibetense sp. nov., isolated from a wetland YonghuCo on Tibetan Plateau.</title>
        <authorList>
            <person name="Phurbu D."/>
            <person name="Lu H."/>
            <person name="Xing P."/>
        </authorList>
    </citation>
    <scope>NUCLEOTIDE SEQUENCE [LARGE SCALE GENOMIC DNA]</scope>
    <source>
        <strain evidence="9 10">DJC</strain>
    </source>
</reference>
<dbReference type="InterPro" id="IPR020471">
    <property type="entry name" value="AKR"/>
</dbReference>
<dbReference type="Proteomes" id="UP000284547">
    <property type="component" value="Unassembled WGS sequence"/>
</dbReference>
<proteinExistence type="inferred from homology"/>
<comment type="catalytic activity">
    <reaction evidence="4">
        <text>hydroxyacetone + NADP(+) = methylglyoxal + NADPH + H(+)</text>
        <dbReference type="Rhea" id="RHEA:27986"/>
        <dbReference type="ChEBI" id="CHEBI:15378"/>
        <dbReference type="ChEBI" id="CHEBI:17158"/>
        <dbReference type="ChEBI" id="CHEBI:27957"/>
        <dbReference type="ChEBI" id="CHEBI:57783"/>
        <dbReference type="ChEBI" id="CHEBI:58349"/>
    </reaction>
</comment>
<evidence type="ECO:0000256" key="5">
    <source>
        <dbReference type="PIRSR" id="PIRSR000097-1"/>
    </source>
</evidence>
<evidence type="ECO:0000256" key="4">
    <source>
        <dbReference type="ARBA" id="ARBA00049445"/>
    </source>
</evidence>
<evidence type="ECO:0000259" key="8">
    <source>
        <dbReference type="Pfam" id="PF00248"/>
    </source>
</evidence>
<evidence type="ECO:0000256" key="1">
    <source>
        <dbReference type="ARBA" id="ARBA00007905"/>
    </source>
</evidence>
<dbReference type="OrthoDB" id="9768793at2"/>
<evidence type="ECO:0000256" key="2">
    <source>
        <dbReference type="ARBA" id="ARBA00022857"/>
    </source>
</evidence>
<sequence>MAVVKLNDGNRIPALGLGIWQIPADKTGGIVSSALRMGYALVDGAAVYGNEAGLGEGLRQSGLARDQVFVTTKIWNDRQGHDETLRAFGESVARLGLEPDLLLIHWPCPQKGLYLDTWRAMIRLREEGRVKSIGVSNFMGDHLERLIGETGVTPVLNQIELHPGLQQVELRALHDRLGIVTQSWTPLGKGQAFDAAPVQAVATRSGKTPAQVILRWHIQLGCSVIPRSTNAGRLAQNLDVCDFSLTEDEMAAMATLDAGLRSGPDPRVFS</sequence>
<dbReference type="AlphaFoldDB" id="A0A411YXI5"/>
<feature type="binding site" evidence="6">
    <location>
        <position position="105"/>
    </location>
    <ligand>
        <name>substrate</name>
    </ligand>
</feature>
<dbReference type="InterPro" id="IPR023210">
    <property type="entry name" value="NADP_OxRdtase_dom"/>
</dbReference>
<keyword evidence="2" id="KW-0521">NADP</keyword>
<dbReference type="GO" id="GO:0016616">
    <property type="term" value="F:oxidoreductase activity, acting on the CH-OH group of donors, NAD or NADP as acceptor"/>
    <property type="evidence" value="ECO:0007669"/>
    <property type="project" value="UniProtKB-ARBA"/>
</dbReference>
<evidence type="ECO:0000256" key="7">
    <source>
        <dbReference type="PIRSR" id="PIRSR000097-3"/>
    </source>
</evidence>
<evidence type="ECO:0000256" key="3">
    <source>
        <dbReference type="ARBA" id="ARBA00023002"/>
    </source>
</evidence>
<evidence type="ECO:0000256" key="6">
    <source>
        <dbReference type="PIRSR" id="PIRSR000097-2"/>
    </source>
</evidence>
<keyword evidence="3" id="KW-0560">Oxidoreductase</keyword>
<name>A0A411YXI5_9RHOB</name>
<organism evidence="9 10">
    <name type="scientific">Pseudotabrizicola alkalilacus</name>
    <dbReference type="NCBI Taxonomy" id="2305252"/>
    <lineage>
        <taxon>Bacteria</taxon>
        <taxon>Pseudomonadati</taxon>
        <taxon>Pseudomonadota</taxon>
        <taxon>Alphaproteobacteria</taxon>
        <taxon>Rhodobacterales</taxon>
        <taxon>Paracoccaceae</taxon>
        <taxon>Pseudotabrizicola</taxon>
    </lineage>
</organism>
<dbReference type="PROSITE" id="PS00062">
    <property type="entry name" value="ALDOKETO_REDUCTASE_2"/>
    <property type="match status" value="1"/>
</dbReference>
<dbReference type="PANTHER" id="PTHR43827:SF3">
    <property type="entry name" value="NADP-DEPENDENT OXIDOREDUCTASE DOMAIN-CONTAINING PROTEIN"/>
    <property type="match status" value="1"/>
</dbReference>
<comment type="similarity">
    <text evidence="1">Belongs to the aldo/keto reductase family.</text>
</comment>
<dbReference type="RefSeq" id="WP_118155861.1">
    <property type="nucleotide sequence ID" value="NZ_QWEY01000015.1"/>
</dbReference>
<dbReference type="InterPro" id="IPR018170">
    <property type="entry name" value="Aldo/ket_reductase_CS"/>
</dbReference>
<feature type="site" description="Lowers pKa of active site Tyr" evidence="7">
    <location>
        <position position="73"/>
    </location>
</feature>
<dbReference type="EMBL" id="QWEY01000015">
    <property type="protein sequence ID" value="RGP35490.1"/>
    <property type="molecule type" value="Genomic_DNA"/>
</dbReference>